<evidence type="ECO:0000313" key="2">
    <source>
        <dbReference type="EMBL" id="GGJ51166.1"/>
    </source>
</evidence>
<dbReference type="Gene3D" id="2.30.30.290">
    <property type="entry name" value="YopX-like domains"/>
    <property type="match status" value="1"/>
</dbReference>
<evidence type="ECO:0000313" key="3">
    <source>
        <dbReference type="Proteomes" id="UP000634435"/>
    </source>
</evidence>
<dbReference type="Pfam" id="PF09643">
    <property type="entry name" value="YopX"/>
    <property type="match status" value="1"/>
</dbReference>
<keyword evidence="3" id="KW-1185">Reference proteome</keyword>
<dbReference type="EMBL" id="BMPN01000002">
    <property type="protein sequence ID" value="GGJ51166.1"/>
    <property type="molecule type" value="Genomic_DNA"/>
</dbReference>
<accession>A0ABQ2DA33</accession>
<gene>
    <name evidence="2" type="ORF">GCM10007111_11740</name>
</gene>
<sequence length="174" mass="20069">MREIKLKAWVGKRKFDNGFSGITEFEMMIDVNDISFSEGKIDYVNDDDGEEYACFDGSLKVVLQYTGLKDIEQFDEPKELYTGDIVSMHQFLFDGNEVENEIIGVLSYDEEVAAVCLTKINSDYLQKYMGYENDEIGFKREKIPVCMFYGLHECSWTYLGNIYENPELLEGVTS</sequence>
<dbReference type="SUPFAM" id="SSF159006">
    <property type="entry name" value="YopX-like"/>
    <property type="match status" value="1"/>
</dbReference>
<name>A0ABQ2DA33_9BACI</name>
<protein>
    <recommendedName>
        <fullName evidence="1">YopX protein domain-containing protein</fullName>
    </recommendedName>
</protein>
<evidence type="ECO:0000259" key="1">
    <source>
        <dbReference type="Pfam" id="PF09643"/>
    </source>
</evidence>
<comment type="caution">
    <text evidence="2">The sequence shown here is derived from an EMBL/GenBank/DDBJ whole genome shotgun (WGS) entry which is preliminary data.</text>
</comment>
<organism evidence="2 3">
    <name type="scientific">Virgibacillus kapii</name>
    <dbReference type="NCBI Taxonomy" id="1638645"/>
    <lineage>
        <taxon>Bacteria</taxon>
        <taxon>Bacillati</taxon>
        <taxon>Bacillota</taxon>
        <taxon>Bacilli</taxon>
        <taxon>Bacillales</taxon>
        <taxon>Bacillaceae</taxon>
        <taxon>Virgibacillus</taxon>
    </lineage>
</organism>
<reference evidence="3" key="1">
    <citation type="journal article" date="2019" name="Int. J. Syst. Evol. Microbiol.">
        <title>The Global Catalogue of Microorganisms (GCM) 10K type strain sequencing project: providing services to taxonomists for standard genome sequencing and annotation.</title>
        <authorList>
            <consortium name="The Broad Institute Genomics Platform"/>
            <consortium name="The Broad Institute Genome Sequencing Center for Infectious Disease"/>
            <person name="Wu L."/>
            <person name="Ma J."/>
        </authorList>
    </citation>
    <scope>NUCLEOTIDE SEQUENCE [LARGE SCALE GENOMIC DNA]</scope>
    <source>
        <strain evidence="3">JCM 30071</strain>
    </source>
</reference>
<dbReference type="Proteomes" id="UP000634435">
    <property type="component" value="Unassembled WGS sequence"/>
</dbReference>
<proteinExistence type="predicted"/>
<dbReference type="InterPro" id="IPR023385">
    <property type="entry name" value="YopX-like_C"/>
</dbReference>
<feature type="domain" description="YopX protein" evidence="1">
    <location>
        <begin position="27"/>
        <end position="170"/>
    </location>
</feature>
<dbReference type="InterPro" id="IPR019096">
    <property type="entry name" value="YopX_protein"/>
</dbReference>
<dbReference type="RefSeq" id="WP_188942455.1">
    <property type="nucleotide sequence ID" value="NZ_BMPN01000002.1"/>
</dbReference>